<comment type="subcellular location">
    <subcellularLocation>
        <location evidence="1">Membrane</location>
        <topology evidence="1">Multi-pass membrane protein</topology>
    </subcellularLocation>
</comment>
<dbReference type="InterPro" id="IPR052601">
    <property type="entry name" value="Plasmalogen_desaturase"/>
</dbReference>
<dbReference type="InterPro" id="IPR019547">
    <property type="entry name" value="Lipid_desat"/>
</dbReference>
<dbReference type="OrthoDB" id="5103at2759"/>
<accession>E4XZF5</accession>
<dbReference type="AlphaFoldDB" id="E4XZF5"/>
<dbReference type="Pfam" id="PF10520">
    <property type="entry name" value="Lipid_desat"/>
    <property type="match status" value="1"/>
</dbReference>
<evidence type="ECO:0000259" key="7">
    <source>
        <dbReference type="Pfam" id="PF10520"/>
    </source>
</evidence>
<gene>
    <name evidence="8" type="ORF">GSOID_T00010120001</name>
</gene>
<feature type="transmembrane region" description="Helical" evidence="6">
    <location>
        <begin position="31"/>
        <end position="49"/>
    </location>
</feature>
<feature type="transmembrane region" description="Helical" evidence="6">
    <location>
        <begin position="61"/>
        <end position="83"/>
    </location>
</feature>
<evidence type="ECO:0000256" key="2">
    <source>
        <dbReference type="ARBA" id="ARBA00007620"/>
    </source>
</evidence>
<evidence type="ECO:0000313" key="8">
    <source>
        <dbReference type="EMBL" id="CBY15017.1"/>
    </source>
</evidence>
<dbReference type="GO" id="GO:0006631">
    <property type="term" value="P:fatty acid metabolic process"/>
    <property type="evidence" value="ECO:0007669"/>
    <property type="project" value="UniProtKB-UniPathway"/>
</dbReference>
<dbReference type="FunCoup" id="E4XZF5">
    <property type="interactions" value="2"/>
</dbReference>
<keyword evidence="5 6" id="KW-0472">Membrane</keyword>
<evidence type="ECO:0000256" key="3">
    <source>
        <dbReference type="ARBA" id="ARBA00022692"/>
    </source>
</evidence>
<keyword evidence="3 6" id="KW-0812">Transmembrane</keyword>
<dbReference type="EMBL" id="FN653404">
    <property type="protein sequence ID" value="CBY15017.1"/>
    <property type="molecule type" value="Genomic_DNA"/>
</dbReference>
<evidence type="ECO:0000313" key="9">
    <source>
        <dbReference type="Proteomes" id="UP000001307"/>
    </source>
</evidence>
<name>E4XZF5_OIKDI</name>
<dbReference type="Proteomes" id="UP000001307">
    <property type="component" value="Unassembled WGS sequence"/>
</dbReference>
<dbReference type="GO" id="GO:0016491">
    <property type="term" value="F:oxidoreductase activity"/>
    <property type="evidence" value="ECO:0007669"/>
    <property type="project" value="TreeGrafter"/>
</dbReference>
<evidence type="ECO:0000256" key="4">
    <source>
        <dbReference type="ARBA" id="ARBA00022989"/>
    </source>
</evidence>
<feature type="domain" description="Lipid desaturase" evidence="7">
    <location>
        <begin position="73"/>
        <end position="247"/>
    </location>
</feature>
<proteinExistence type="inferred from homology"/>
<evidence type="ECO:0000256" key="1">
    <source>
        <dbReference type="ARBA" id="ARBA00004141"/>
    </source>
</evidence>
<dbReference type="PANTHER" id="PTHR48177:SF1">
    <property type="entry name" value="PLASMANYLETHANOLAMINE DESATURASE 1"/>
    <property type="match status" value="1"/>
</dbReference>
<dbReference type="UniPathway" id="UPA00199"/>
<protein>
    <recommendedName>
        <fullName evidence="7">Lipid desaturase domain-containing protein</fullName>
    </recommendedName>
</protein>
<organism evidence="8">
    <name type="scientific">Oikopleura dioica</name>
    <name type="common">Tunicate</name>
    <dbReference type="NCBI Taxonomy" id="34765"/>
    <lineage>
        <taxon>Eukaryota</taxon>
        <taxon>Metazoa</taxon>
        <taxon>Chordata</taxon>
        <taxon>Tunicata</taxon>
        <taxon>Appendicularia</taxon>
        <taxon>Copelata</taxon>
        <taxon>Oikopleuridae</taxon>
        <taxon>Oikopleura</taxon>
    </lineage>
</organism>
<sequence length="259" mass="29887">MREIEPEKLNVIQRKKHLKELYTPAKRRQEVIGLGLAYALIGLQAYFTLTTLGEKSWDAYFVFKNFLAVVAGILIADFFSGLVHWAADTYFSVDTPVIGPALIRPFREHHIDATAMCQHDFIETNADTFCLMIPSLTISNLNFCMGNKSDANGVLDLLHLTLSIFVGFTNEFHKLSHTHRGRSSFVRFLQNCWLILPPNHHRIHHVRPHSNYYCITVGWLDPLFEHIQFWRKVEKVIFKLTGAIPRYDDQKWSKLSTAS</sequence>
<evidence type="ECO:0000256" key="5">
    <source>
        <dbReference type="ARBA" id="ARBA00023136"/>
    </source>
</evidence>
<dbReference type="GO" id="GO:0016020">
    <property type="term" value="C:membrane"/>
    <property type="evidence" value="ECO:0007669"/>
    <property type="project" value="UniProtKB-SubCell"/>
</dbReference>
<reference evidence="8" key="1">
    <citation type="journal article" date="2010" name="Science">
        <title>Plasticity of animal genome architecture unmasked by rapid evolution of a pelagic tunicate.</title>
        <authorList>
            <person name="Denoeud F."/>
            <person name="Henriet S."/>
            <person name="Mungpakdee S."/>
            <person name="Aury J.M."/>
            <person name="Da Silva C."/>
            <person name="Brinkmann H."/>
            <person name="Mikhaleva J."/>
            <person name="Olsen L.C."/>
            <person name="Jubin C."/>
            <person name="Canestro C."/>
            <person name="Bouquet J.M."/>
            <person name="Danks G."/>
            <person name="Poulain J."/>
            <person name="Campsteijn C."/>
            <person name="Adamski M."/>
            <person name="Cross I."/>
            <person name="Yadetie F."/>
            <person name="Muffato M."/>
            <person name="Louis A."/>
            <person name="Butcher S."/>
            <person name="Tsagkogeorga G."/>
            <person name="Konrad A."/>
            <person name="Singh S."/>
            <person name="Jensen M.F."/>
            <person name="Cong E.H."/>
            <person name="Eikeseth-Otteraa H."/>
            <person name="Noel B."/>
            <person name="Anthouard V."/>
            <person name="Porcel B.M."/>
            <person name="Kachouri-Lafond R."/>
            <person name="Nishino A."/>
            <person name="Ugolini M."/>
            <person name="Chourrout P."/>
            <person name="Nishida H."/>
            <person name="Aasland R."/>
            <person name="Huzurbazar S."/>
            <person name="Westhof E."/>
            <person name="Delsuc F."/>
            <person name="Lehrach H."/>
            <person name="Reinhardt R."/>
            <person name="Weissenbach J."/>
            <person name="Roy S.W."/>
            <person name="Artiguenave F."/>
            <person name="Postlethwait J.H."/>
            <person name="Manak J.R."/>
            <person name="Thompson E.M."/>
            <person name="Jaillon O."/>
            <person name="Du Pasquier L."/>
            <person name="Boudinot P."/>
            <person name="Liberles D.A."/>
            <person name="Volff J.N."/>
            <person name="Philippe H."/>
            <person name="Lenhard B."/>
            <person name="Roest Crollius H."/>
            <person name="Wincker P."/>
            <person name="Chourrout D."/>
        </authorList>
    </citation>
    <scope>NUCLEOTIDE SEQUENCE [LARGE SCALE GENOMIC DNA]</scope>
</reference>
<keyword evidence="9" id="KW-1185">Reference proteome</keyword>
<evidence type="ECO:0000256" key="6">
    <source>
        <dbReference type="SAM" id="Phobius"/>
    </source>
</evidence>
<dbReference type="InParanoid" id="E4XZF5"/>
<comment type="similarity">
    <text evidence="2">Belongs to the fatty acid desaturase CarF family.</text>
</comment>
<dbReference type="PANTHER" id="PTHR48177">
    <property type="entry name" value="TRANSMEMBRANE PROTEIN 189"/>
    <property type="match status" value="1"/>
</dbReference>
<keyword evidence="4 6" id="KW-1133">Transmembrane helix</keyword>